<organism evidence="1 2">
    <name type="scientific">Paxillus rubicundulus Ve08.2h10</name>
    <dbReference type="NCBI Taxonomy" id="930991"/>
    <lineage>
        <taxon>Eukaryota</taxon>
        <taxon>Fungi</taxon>
        <taxon>Dikarya</taxon>
        <taxon>Basidiomycota</taxon>
        <taxon>Agaricomycotina</taxon>
        <taxon>Agaricomycetes</taxon>
        <taxon>Agaricomycetidae</taxon>
        <taxon>Boletales</taxon>
        <taxon>Paxilineae</taxon>
        <taxon>Paxillaceae</taxon>
        <taxon>Paxillus</taxon>
    </lineage>
</organism>
<dbReference type="HOGENOM" id="CLU_2873899_0_0_1"/>
<name>A0A0D0D9Z0_9AGAM</name>
<gene>
    <name evidence="1" type="ORF">PAXRUDRAFT_158028</name>
</gene>
<feature type="non-terminal residue" evidence="1">
    <location>
        <position position="1"/>
    </location>
</feature>
<dbReference type="InParanoid" id="A0A0D0D9Z0"/>
<evidence type="ECO:0000313" key="2">
    <source>
        <dbReference type="Proteomes" id="UP000054538"/>
    </source>
</evidence>
<accession>A0A0D0D9Z0</accession>
<dbReference type="AlphaFoldDB" id="A0A0D0D9Z0"/>
<protein>
    <submittedName>
        <fullName evidence="1">Uncharacterized protein</fullName>
    </submittedName>
</protein>
<keyword evidence="2" id="KW-1185">Reference proteome</keyword>
<dbReference type="OrthoDB" id="3157803at2759"/>
<reference evidence="1 2" key="1">
    <citation type="submission" date="2014-04" db="EMBL/GenBank/DDBJ databases">
        <authorList>
            <consortium name="DOE Joint Genome Institute"/>
            <person name="Kuo A."/>
            <person name="Kohler A."/>
            <person name="Jargeat P."/>
            <person name="Nagy L.G."/>
            <person name="Floudas D."/>
            <person name="Copeland A."/>
            <person name="Barry K.W."/>
            <person name="Cichocki N."/>
            <person name="Veneault-Fourrey C."/>
            <person name="LaButti K."/>
            <person name="Lindquist E.A."/>
            <person name="Lipzen A."/>
            <person name="Lundell T."/>
            <person name="Morin E."/>
            <person name="Murat C."/>
            <person name="Sun H."/>
            <person name="Tunlid A."/>
            <person name="Henrissat B."/>
            <person name="Grigoriev I.V."/>
            <person name="Hibbett D.S."/>
            <person name="Martin F."/>
            <person name="Nordberg H.P."/>
            <person name="Cantor M.N."/>
            <person name="Hua S.X."/>
        </authorList>
    </citation>
    <scope>NUCLEOTIDE SEQUENCE [LARGE SCALE GENOMIC DNA]</scope>
    <source>
        <strain evidence="1 2">Ve08.2h10</strain>
    </source>
</reference>
<proteinExistence type="predicted"/>
<reference evidence="2" key="2">
    <citation type="submission" date="2015-01" db="EMBL/GenBank/DDBJ databases">
        <title>Evolutionary Origins and Diversification of the Mycorrhizal Mutualists.</title>
        <authorList>
            <consortium name="DOE Joint Genome Institute"/>
            <consortium name="Mycorrhizal Genomics Consortium"/>
            <person name="Kohler A."/>
            <person name="Kuo A."/>
            <person name="Nagy L.G."/>
            <person name="Floudas D."/>
            <person name="Copeland A."/>
            <person name="Barry K.W."/>
            <person name="Cichocki N."/>
            <person name="Veneault-Fourrey C."/>
            <person name="LaButti K."/>
            <person name="Lindquist E.A."/>
            <person name="Lipzen A."/>
            <person name="Lundell T."/>
            <person name="Morin E."/>
            <person name="Murat C."/>
            <person name="Riley R."/>
            <person name="Ohm R."/>
            <person name="Sun H."/>
            <person name="Tunlid A."/>
            <person name="Henrissat B."/>
            <person name="Grigoriev I.V."/>
            <person name="Hibbett D.S."/>
            <person name="Martin F."/>
        </authorList>
    </citation>
    <scope>NUCLEOTIDE SEQUENCE [LARGE SCALE GENOMIC DNA]</scope>
    <source>
        <strain evidence="2">Ve08.2h10</strain>
    </source>
</reference>
<evidence type="ECO:0000313" key="1">
    <source>
        <dbReference type="EMBL" id="KIK80681.1"/>
    </source>
</evidence>
<dbReference type="EMBL" id="KN825960">
    <property type="protein sequence ID" value="KIK80681.1"/>
    <property type="molecule type" value="Genomic_DNA"/>
</dbReference>
<dbReference type="Proteomes" id="UP000054538">
    <property type="component" value="Unassembled WGS sequence"/>
</dbReference>
<sequence length="64" mass="7419">QSLLVANKATFRNCLVAMHPNTVSADLPLMHNISSFIHNSFINFLHSLKTRIHVSYHLIHQLYY</sequence>